<dbReference type="OrthoDB" id="10009520at2759"/>
<dbReference type="AlphaFoldDB" id="A0A833RP14"/>
<dbReference type="PROSITE" id="PS50089">
    <property type="entry name" value="ZF_RING_2"/>
    <property type="match status" value="1"/>
</dbReference>
<evidence type="ECO:0000256" key="10">
    <source>
        <dbReference type="ARBA" id="ARBA00022786"/>
    </source>
</evidence>
<dbReference type="GO" id="GO:0061630">
    <property type="term" value="F:ubiquitin protein ligase activity"/>
    <property type="evidence" value="ECO:0007669"/>
    <property type="project" value="UniProtKB-EC"/>
</dbReference>
<keyword evidence="17" id="KW-1185">Reference proteome</keyword>
<evidence type="ECO:0000256" key="11">
    <source>
        <dbReference type="ARBA" id="ARBA00022833"/>
    </source>
</evidence>
<dbReference type="Proteomes" id="UP000623129">
    <property type="component" value="Unassembled WGS sequence"/>
</dbReference>
<organism evidence="16 17">
    <name type="scientific">Carex littledalei</name>
    <dbReference type="NCBI Taxonomy" id="544730"/>
    <lineage>
        <taxon>Eukaryota</taxon>
        <taxon>Viridiplantae</taxon>
        <taxon>Streptophyta</taxon>
        <taxon>Embryophyta</taxon>
        <taxon>Tracheophyta</taxon>
        <taxon>Spermatophyta</taxon>
        <taxon>Magnoliopsida</taxon>
        <taxon>Liliopsida</taxon>
        <taxon>Poales</taxon>
        <taxon>Cyperaceae</taxon>
        <taxon>Cyperoideae</taxon>
        <taxon>Cariceae</taxon>
        <taxon>Carex</taxon>
        <taxon>Carex subgen. Euthyceras</taxon>
    </lineage>
</organism>
<dbReference type="Gene3D" id="1.20.120.1750">
    <property type="match status" value="1"/>
</dbReference>
<evidence type="ECO:0000256" key="1">
    <source>
        <dbReference type="ARBA" id="ARBA00001798"/>
    </source>
</evidence>
<evidence type="ECO:0000256" key="8">
    <source>
        <dbReference type="ARBA" id="ARBA00022737"/>
    </source>
</evidence>
<feature type="domain" description="RING-type" evidence="14">
    <location>
        <begin position="96"/>
        <end position="142"/>
    </location>
</feature>
<evidence type="ECO:0000259" key="15">
    <source>
        <dbReference type="PROSITE" id="PS51873"/>
    </source>
</evidence>
<protein>
    <recommendedName>
        <fullName evidence="5">RBR-type E3 ubiquitin transferase</fullName>
        <ecNumber evidence="5">2.3.2.31</ecNumber>
    </recommendedName>
</protein>
<evidence type="ECO:0000256" key="6">
    <source>
        <dbReference type="ARBA" id="ARBA00022679"/>
    </source>
</evidence>
<keyword evidence="6" id="KW-0808">Transferase</keyword>
<comment type="cofactor">
    <cofactor evidence="2">
        <name>Zn(2+)</name>
        <dbReference type="ChEBI" id="CHEBI:29105"/>
    </cofactor>
</comment>
<keyword evidence="9 12" id="KW-0863">Zinc-finger</keyword>
<evidence type="ECO:0000313" key="16">
    <source>
        <dbReference type="EMBL" id="KAF3339291.1"/>
    </source>
</evidence>
<comment type="catalytic activity">
    <reaction evidence="1">
        <text>[E2 ubiquitin-conjugating enzyme]-S-ubiquitinyl-L-cysteine + [acceptor protein]-L-lysine = [E2 ubiquitin-conjugating enzyme]-L-cysteine + [acceptor protein]-N(6)-ubiquitinyl-L-lysine.</text>
        <dbReference type="EC" id="2.3.2.31"/>
    </reaction>
</comment>
<evidence type="ECO:0000256" key="3">
    <source>
        <dbReference type="ARBA" id="ARBA00003976"/>
    </source>
</evidence>
<dbReference type="EC" id="2.3.2.31" evidence="5"/>
<dbReference type="CDD" id="cd22584">
    <property type="entry name" value="Rcat_RBR_unk"/>
    <property type="match status" value="1"/>
</dbReference>
<name>A0A833RP14_9POAL</name>
<evidence type="ECO:0000256" key="12">
    <source>
        <dbReference type="PROSITE-ProRule" id="PRU00175"/>
    </source>
</evidence>
<dbReference type="PROSITE" id="PS00518">
    <property type="entry name" value="ZF_RING_1"/>
    <property type="match status" value="1"/>
</dbReference>
<dbReference type="EMBL" id="SWLB01000004">
    <property type="protein sequence ID" value="KAF3339291.1"/>
    <property type="molecule type" value="Genomic_DNA"/>
</dbReference>
<proteinExistence type="inferred from homology"/>
<dbReference type="InterPro" id="IPR044066">
    <property type="entry name" value="TRIAD_supradom"/>
</dbReference>
<evidence type="ECO:0000313" key="17">
    <source>
        <dbReference type="Proteomes" id="UP000623129"/>
    </source>
</evidence>
<comment type="function">
    <text evidence="3">Might act as an E3 ubiquitin-protein ligase, or as part of E3 complex, which accepts ubiquitin from specific E2 ubiquitin-conjugating enzymes and then transfers it to substrates.</text>
</comment>
<dbReference type="SMART" id="SM00647">
    <property type="entry name" value="IBR"/>
    <property type="match status" value="2"/>
</dbReference>
<evidence type="ECO:0000256" key="7">
    <source>
        <dbReference type="ARBA" id="ARBA00022723"/>
    </source>
</evidence>
<evidence type="ECO:0000256" key="5">
    <source>
        <dbReference type="ARBA" id="ARBA00012251"/>
    </source>
</evidence>
<dbReference type="InterPro" id="IPR017907">
    <property type="entry name" value="Znf_RING_CS"/>
</dbReference>
<evidence type="ECO:0000256" key="13">
    <source>
        <dbReference type="SAM" id="MobiDB-lite"/>
    </source>
</evidence>
<gene>
    <name evidence="16" type="ORF">FCM35_KLT16762</name>
</gene>
<comment type="caution">
    <text evidence="16">The sequence shown here is derived from an EMBL/GenBank/DDBJ whole genome shotgun (WGS) entry which is preliminary data.</text>
</comment>
<dbReference type="PROSITE" id="PS51873">
    <property type="entry name" value="TRIAD"/>
    <property type="match status" value="1"/>
</dbReference>
<evidence type="ECO:0000256" key="9">
    <source>
        <dbReference type="ARBA" id="ARBA00022771"/>
    </source>
</evidence>
<reference evidence="16" key="1">
    <citation type="submission" date="2020-01" db="EMBL/GenBank/DDBJ databases">
        <title>Genome sequence of Kobresia littledalei, the first chromosome-level genome in the family Cyperaceae.</title>
        <authorList>
            <person name="Qu G."/>
        </authorList>
    </citation>
    <scope>NUCLEOTIDE SEQUENCE</scope>
    <source>
        <strain evidence="16">C.B.Clarke</strain>
        <tissue evidence="16">Leaf</tissue>
    </source>
</reference>
<dbReference type="Gene3D" id="3.30.40.10">
    <property type="entry name" value="Zinc/RING finger domain, C3HC4 (zinc finger)"/>
    <property type="match status" value="1"/>
</dbReference>
<feature type="domain" description="RING-type" evidence="15">
    <location>
        <begin position="92"/>
        <end position="295"/>
    </location>
</feature>
<dbReference type="PANTHER" id="PTHR11685">
    <property type="entry name" value="RBR FAMILY RING FINGER AND IBR DOMAIN-CONTAINING"/>
    <property type="match status" value="1"/>
</dbReference>
<sequence>MGEPSYANIREQINGLSGLPIMELSSSDITDQIDDFHGIETYDPIPISDESHAVELLESQFQELFSATTGSAQPAKRATKDRGSTSSSSSQSQLFCKICMENVPADEVFPTSNACPHEYCGSCLTCYLGTKIQENISFVKCPDENCKVVLEPGMYQELLPSEVFERWGITLCESMLLDAQKFYCPFKDCSELMVDDGEEIVTSSECPSCRRLFCAACKVVWHSGLSCEEFGKLGEDERAKEGLLMMQVAKEKKWRRCPSCKYFVEKREGCKHITCRCGFQFCYGCGNKWGANHSC</sequence>
<dbReference type="FunFam" id="3.30.40.10:FF:000230">
    <property type="entry name" value="RBR-type E3 ubiquitin transferase"/>
    <property type="match status" value="1"/>
</dbReference>
<evidence type="ECO:0000256" key="2">
    <source>
        <dbReference type="ARBA" id="ARBA00001947"/>
    </source>
</evidence>
<dbReference type="InterPro" id="IPR001841">
    <property type="entry name" value="Znf_RING"/>
</dbReference>
<dbReference type="InterPro" id="IPR031127">
    <property type="entry name" value="E3_UB_ligase_RBR"/>
</dbReference>
<evidence type="ECO:0000259" key="14">
    <source>
        <dbReference type="PROSITE" id="PS50089"/>
    </source>
</evidence>
<dbReference type="InterPro" id="IPR013083">
    <property type="entry name" value="Znf_RING/FYVE/PHD"/>
</dbReference>
<evidence type="ECO:0000256" key="4">
    <source>
        <dbReference type="ARBA" id="ARBA00005884"/>
    </source>
</evidence>
<keyword evidence="8" id="KW-0677">Repeat</keyword>
<dbReference type="CDD" id="cd22582">
    <property type="entry name" value="BRcat_RBR_unk"/>
    <property type="match status" value="1"/>
</dbReference>
<dbReference type="GO" id="GO:0016567">
    <property type="term" value="P:protein ubiquitination"/>
    <property type="evidence" value="ECO:0007669"/>
    <property type="project" value="InterPro"/>
</dbReference>
<accession>A0A833RP14</accession>
<dbReference type="SUPFAM" id="SSF57850">
    <property type="entry name" value="RING/U-box"/>
    <property type="match status" value="3"/>
</dbReference>
<comment type="similarity">
    <text evidence="4">Belongs to the RBR family. Ariadne subfamily.</text>
</comment>
<keyword evidence="11" id="KW-0862">Zinc</keyword>
<dbReference type="InterPro" id="IPR002867">
    <property type="entry name" value="IBR_dom"/>
</dbReference>
<feature type="region of interest" description="Disordered" evidence="13">
    <location>
        <begin position="68"/>
        <end position="89"/>
    </location>
</feature>
<dbReference type="Pfam" id="PF01485">
    <property type="entry name" value="IBR"/>
    <property type="match status" value="2"/>
</dbReference>
<keyword evidence="10" id="KW-0833">Ubl conjugation pathway</keyword>
<keyword evidence="7" id="KW-0479">Metal-binding</keyword>
<dbReference type="GO" id="GO:0008270">
    <property type="term" value="F:zinc ion binding"/>
    <property type="evidence" value="ECO:0007669"/>
    <property type="project" value="UniProtKB-KW"/>
</dbReference>